<dbReference type="InterPro" id="IPR053288">
    <property type="entry name" value="TGD_Bridge_Protein"/>
</dbReference>
<proteinExistence type="predicted"/>
<name>A0AB40BFJ2_DIOCR</name>
<feature type="transmembrane region" description="Helical" evidence="1">
    <location>
        <begin position="21"/>
        <end position="43"/>
    </location>
</feature>
<gene>
    <name evidence="3" type="primary">LOC120261519</name>
</gene>
<dbReference type="PANTHER" id="PTHR34201">
    <property type="entry name" value="GLYCINE-RICH PROTEIN"/>
    <property type="match status" value="1"/>
</dbReference>
<sequence>MGEDDDRGLLWRLPVMKMQDLGKLGPGFGIGAGCGVGFGFGLFGGAALGAGVPGFKIGFGLGAGCGIGMGFGYGAGRGIAYDDKQKYSNVGKLLGGGPWNRANLEGMEPMLDEFFLNTKKLIRAAKREMGKWR</sequence>
<evidence type="ECO:0000256" key="1">
    <source>
        <dbReference type="SAM" id="Phobius"/>
    </source>
</evidence>
<evidence type="ECO:0000313" key="3">
    <source>
        <dbReference type="RefSeq" id="XP_039125371.1"/>
    </source>
</evidence>
<dbReference type="Proteomes" id="UP001515500">
    <property type="component" value="Chromosome 5"/>
</dbReference>
<evidence type="ECO:0000313" key="2">
    <source>
        <dbReference type="Proteomes" id="UP001515500"/>
    </source>
</evidence>
<keyword evidence="2" id="KW-1185">Reference proteome</keyword>
<feature type="transmembrane region" description="Helical" evidence="1">
    <location>
        <begin position="55"/>
        <end position="76"/>
    </location>
</feature>
<keyword evidence="1" id="KW-0812">Transmembrane</keyword>
<keyword evidence="1" id="KW-0472">Membrane</keyword>
<dbReference type="RefSeq" id="XP_039125371.1">
    <property type="nucleotide sequence ID" value="XM_039269437.1"/>
</dbReference>
<dbReference type="GeneID" id="120261519"/>
<keyword evidence="1" id="KW-1133">Transmembrane helix</keyword>
<dbReference type="PANTHER" id="PTHR34201:SF1">
    <property type="entry name" value="GLYCINE-RICH PROTEIN"/>
    <property type="match status" value="1"/>
</dbReference>
<reference evidence="3" key="1">
    <citation type="submission" date="2025-08" db="UniProtKB">
        <authorList>
            <consortium name="RefSeq"/>
        </authorList>
    </citation>
    <scope>IDENTIFICATION</scope>
</reference>
<dbReference type="AlphaFoldDB" id="A0AB40BFJ2"/>
<protein>
    <submittedName>
        <fullName evidence="3">Glycine-rich cell wall structural protein</fullName>
    </submittedName>
</protein>
<accession>A0AB40BFJ2</accession>
<dbReference type="PROSITE" id="PS51257">
    <property type="entry name" value="PROKAR_LIPOPROTEIN"/>
    <property type="match status" value="1"/>
</dbReference>
<organism evidence="2 3">
    <name type="scientific">Dioscorea cayennensis subsp. rotundata</name>
    <name type="common">White Guinea yam</name>
    <name type="synonym">Dioscorea rotundata</name>
    <dbReference type="NCBI Taxonomy" id="55577"/>
    <lineage>
        <taxon>Eukaryota</taxon>
        <taxon>Viridiplantae</taxon>
        <taxon>Streptophyta</taxon>
        <taxon>Embryophyta</taxon>
        <taxon>Tracheophyta</taxon>
        <taxon>Spermatophyta</taxon>
        <taxon>Magnoliopsida</taxon>
        <taxon>Liliopsida</taxon>
        <taxon>Dioscoreales</taxon>
        <taxon>Dioscoreaceae</taxon>
        <taxon>Dioscorea</taxon>
    </lineage>
</organism>